<dbReference type="Proteomes" id="UP000000759">
    <property type="component" value="Chromosome 14"/>
</dbReference>
<reference evidence="3" key="2">
    <citation type="submission" date="2008-08" db="EMBL/GenBank/DDBJ databases">
        <authorList>
            <consortium name="Diatom Consortium"/>
            <person name="Grigoriev I."/>
            <person name="Grimwood J."/>
            <person name="Kuo A."/>
            <person name="Otillar R.P."/>
            <person name="Salamov A."/>
            <person name="Detter J.C."/>
            <person name="Lindquist E."/>
            <person name="Shapiro H."/>
            <person name="Lucas S."/>
            <person name="Glavina del Rio T."/>
            <person name="Pitluck S."/>
            <person name="Rokhsar D."/>
            <person name="Bowler C."/>
        </authorList>
    </citation>
    <scope>GENOME REANNOTATION</scope>
    <source>
        <strain evidence="3">CCAP 1055/1</strain>
    </source>
</reference>
<dbReference type="RefSeq" id="XP_002181881.1">
    <property type="nucleotide sequence ID" value="XM_002181845.1"/>
</dbReference>
<proteinExistence type="predicted"/>
<feature type="region of interest" description="Disordered" evidence="1">
    <location>
        <begin position="582"/>
        <end position="620"/>
    </location>
</feature>
<evidence type="ECO:0000313" key="2">
    <source>
        <dbReference type="EMBL" id="EEC46421.1"/>
    </source>
</evidence>
<dbReference type="PaxDb" id="2850-Phatr47621"/>
<evidence type="ECO:0008006" key="4">
    <source>
        <dbReference type="Google" id="ProtNLM"/>
    </source>
</evidence>
<evidence type="ECO:0000313" key="3">
    <source>
        <dbReference type="Proteomes" id="UP000000759"/>
    </source>
</evidence>
<feature type="compositionally biased region" description="Polar residues" evidence="1">
    <location>
        <begin position="12"/>
        <end position="21"/>
    </location>
</feature>
<dbReference type="InParanoid" id="B7G4B0"/>
<dbReference type="GO" id="GO:0016279">
    <property type="term" value="F:protein-lysine N-methyltransferase activity"/>
    <property type="evidence" value="ECO:0007669"/>
    <property type="project" value="TreeGrafter"/>
</dbReference>
<dbReference type="CDD" id="cd10527">
    <property type="entry name" value="SET_LSMT"/>
    <property type="match status" value="1"/>
</dbReference>
<dbReference type="InterPro" id="IPR050600">
    <property type="entry name" value="SETD3_SETD6_MTase"/>
</dbReference>
<feature type="region of interest" description="Disordered" evidence="1">
    <location>
        <begin position="111"/>
        <end position="154"/>
    </location>
</feature>
<name>B7G4B0_PHATC</name>
<accession>B7G4B0</accession>
<dbReference type="PANTHER" id="PTHR13271:SF121">
    <property type="entry name" value="SET DOMAIN-CONTAINING PROTEIN"/>
    <property type="match status" value="1"/>
</dbReference>
<dbReference type="GeneID" id="7202824"/>
<dbReference type="Gene3D" id="3.90.1410.10">
    <property type="entry name" value="set domain protein methyltransferase, domain 1"/>
    <property type="match status" value="1"/>
</dbReference>
<organism evidence="2 3">
    <name type="scientific">Phaeodactylum tricornutum (strain CCAP 1055/1)</name>
    <dbReference type="NCBI Taxonomy" id="556484"/>
    <lineage>
        <taxon>Eukaryota</taxon>
        <taxon>Sar</taxon>
        <taxon>Stramenopiles</taxon>
        <taxon>Ochrophyta</taxon>
        <taxon>Bacillariophyta</taxon>
        <taxon>Bacillariophyceae</taxon>
        <taxon>Bacillariophycidae</taxon>
        <taxon>Naviculales</taxon>
        <taxon>Phaeodactylaceae</taxon>
        <taxon>Phaeodactylum</taxon>
    </lineage>
</organism>
<protein>
    <recommendedName>
        <fullName evidence="4">SET domain-containing protein</fullName>
    </recommendedName>
</protein>
<dbReference type="PANTHER" id="PTHR13271">
    <property type="entry name" value="UNCHARACTERIZED PUTATIVE METHYLTRANSFERASE"/>
    <property type="match status" value="1"/>
</dbReference>
<keyword evidence="3" id="KW-1185">Reference proteome</keyword>
<dbReference type="SUPFAM" id="SSF82199">
    <property type="entry name" value="SET domain"/>
    <property type="match status" value="1"/>
</dbReference>
<feature type="region of interest" description="Disordered" evidence="1">
    <location>
        <begin position="1"/>
        <end position="21"/>
    </location>
</feature>
<dbReference type="AlphaFoldDB" id="B7G4B0"/>
<reference evidence="2 3" key="1">
    <citation type="journal article" date="2008" name="Nature">
        <title>The Phaeodactylum genome reveals the evolutionary history of diatom genomes.</title>
        <authorList>
            <person name="Bowler C."/>
            <person name="Allen A.E."/>
            <person name="Badger J.H."/>
            <person name="Grimwood J."/>
            <person name="Jabbari K."/>
            <person name="Kuo A."/>
            <person name="Maheswari U."/>
            <person name="Martens C."/>
            <person name="Maumus F."/>
            <person name="Otillar R.P."/>
            <person name="Rayko E."/>
            <person name="Salamov A."/>
            <person name="Vandepoele K."/>
            <person name="Beszteri B."/>
            <person name="Gruber A."/>
            <person name="Heijde M."/>
            <person name="Katinka M."/>
            <person name="Mock T."/>
            <person name="Valentin K."/>
            <person name="Verret F."/>
            <person name="Berges J.A."/>
            <person name="Brownlee C."/>
            <person name="Cadoret J.P."/>
            <person name="Chiovitti A."/>
            <person name="Choi C.J."/>
            <person name="Coesel S."/>
            <person name="De Martino A."/>
            <person name="Detter J.C."/>
            <person name="Durkin C."/>
            <person name="Falciatore A."/>
            <person name="Fournet J."/>
            <person name="Haruta M."/>
            <person name="Huysman M.J."/>
            <person name="Jenkins B.D."/>
            <person name="Jiroutova K."/>
            <person name="Jorgensen R.E."/>
            <person name="Joubert Y."/>
            <person name="Kaplan A."/>
            <person name="Kroger N."/>
            <person name="Kroth P.G."/>
            <person name="La Roche J."/>
            <person name="Lindquist E."/>
            <person name="Lommer M."/>
            <person name="Martin-Jezequel V."/>
            <person name="Lopez P.J."/>
            <person name="Lucas S."/>
            <person name="Mangogna M."/>
            <person name="McGinnis K."/>
            <person name="Medlin L.K."/>
            <person name="Montsant A."/>
            <person name="Oudot-Le Secq M.P."/>
            <person name="Napoli C."/>
            <person name="Obornik M."/>
            <person name="Parker M.S."/>
            <person name="Petit J.L."/>
            <person name="Porcel B.M."/>
            <person name="Poulsen N."/>
            <person name="Robison M."/>
            <person name="Rychlewski L."/>
            <person name="Rynearson T.A."/>
            <person name="Schmutz J."/>
            <person name="Shapiro H."/>
            <person name="Siaut M."/>
            <person name="Stanley M."/>
            <person name="Sussman M.R."/>
            <person name="Taylor A.R."/>
            <person name="Vardi A."/>
            <person name="von Dassow P."/>
            <person name="Vyverman W."/>
            <person name="Willis A."/>
            <person name="Wyrwicz L.S."/>
            <person name="Rokhsar D.S."/>
            <person name="Weissenbach J."/>
            <person name="Armbrust E.V."/>
            <person name="Green B.R."/>
            <person name="Van de Peer Y."/>
            <person name="Grigoriev I.V."/>
        </authorList>
    </citation>
    <scope>NUCLEOTIDE SEQUENCE [LARGE SCALE GENOMIC DNA]</scope>
    <source>
        <strain evidence="2 3">CCAP 1055/1</strain>
    </source>
</reference>
<feature type="compositionally biased region" description="Basic and acidic residues" evidence="1">
    <location>
        <begin position="607"/>
        <end position="620"/>
    </location>
</feature>
<dbReference type="eggNOG" id="ENOG502SJTY">
    <property type="taxonomic scope" value="Eukaryota"/>
</dbReference>
<dbReference type="InterPro" id="IPR046341">
    <property type="entry name" value="SET_dom_sf"/>
</dbReference>
<gene>
    <name evidence="2" type="ORF">PHATRDRAFT_47621</name>
</gene>
<feature type="compositionally biased region" description="Polar residues" evidence="1">
    <location>
        <begin position="134"/>
        <end position="144"/>
    </location>
</feature>
<dbReference type="OrthoDB" id="47230at2759"/>
<evidence type="ECO:0000256" key="1">
    <source>
        <dbReference type="SAM" id="MobiDB-lite"/>
    </source>
</evidence>
<dbReference type="EMBL" id="CM000616">
    <property type="protein sequence ID" value="EEC46421.1"/>
    <property type="molecule type" value="Genomic_DNA"/>
</dbReference>
<dbReference type="HOGENOM" id="CLU_441115_0_0_1"/>
<sequence>MVGNLTKEALNRLSQPNSVQSRLKRPRVVYANPRTPRPFMRHPKLLFFVALLQRRNAFGSIAADPDSNQKASLAPVVSPAKKHKQDDRLITPNAEQPPKLAPHSYIATKHYPSYPATRPSSKKNASAAFKMDTNRLQTKSNEASTTDKETKRRKGATNLDDMDFMKWCNQVLGIYSILEIHTFEYYDYMKALPDGDWDEELDDDRLFVDNLPILPVRGLAASRDITEGETVIRIPIKALLSVATTIDQDPVLGRVMGPEVRHANGWTTEGEEEASFLIEMPLLAVALLHHRKLGPTSPLAAYIQMLESSPIDSMPFLWSAERLKQDASEGIRTVARGIRREMQNMYITFLEVLIQQSPDIFGPETEGEEHFFSIENFQWAFAMVNSRHWELPIEELESHDASNFATPPKTAPIEHEEEDHQGIPPASIPTDIWTKEIGEINVEEDAGAVVSHSFLAPVADLLNFGPPCTRGIYVKETHTFEIVATCSFSKGQEVTFWYSDECDDVMVGVYGFTHPIVPRCPSAEEYRRLGEDWKNRANDLESLLKVAYENSDACNTELRIVEDILDDCDCCKDDARERRIPRLRHENSENHGSPQQEDIARHGIRKGNRDSQPKSRNSEF</sequence>
<dbReference type="KEGG" id="pti:PHATRDRAFT_47621"/>